<evidence type="ECO:0000313" key="3">
    <source>
        <dbReference type="EMBL" id="KAL2039007.1"/>
    </source>
</evidence>
<accession>A0ABR3ZZ88</accession>
<dbReference type="InterPro" id="IPR042098">
    <property type="entry name" value="TauD-like_sf"/>
</dbReference>
<reference evidence="3 4" key="1">
    <citation type="submission" date="2024-09" db="EMBL/GenBank/DDBJ databases">
        <title>Rethinking Asexuality: The Enigmatic Case of Functional Sexual Genes in Lepraria (Stereocaulaceae).</title>
        <authorList>
            <person name="Doellman M."/>
            <person name="Sun Y."/>
            <person name="Barcenas-Pena A."/>
            <person name="Lumbsch H.T."/>
            <person name="Grewe F."/>
        </authorList>
    </citation>
    <scope>NUCLEOTIDE SEQUENCE [LARGE SCALE GENOMIC DNA]</scope>
    <source>
        <strain evidence="3 4">Mercado 3170</strain>
    </source>
</reference>
<protein>
    <recommendedName>
        <fullName evidence="2">TauD/TfdA-like domain-containing protein</fullName>
    </recommendedName>
</protein>
<dbReference type="InterPro" id="IPR050411">
    <property type="entry name" value="AlphaKG_dependent_hydroxylases"/>
</dbReference>
<dbReference type="Gene3D" id="3.60.130.10">
    <property type="entry name" value="Clavaminate synthase-like"/>
    <property type="match status" value="1"/>
</dbReference>
<gene>
    <name evidence="3" type="ORF">N7G274_008347</name>
</gene>
<evidence type="ECO:0000256" key="1">
    <source>
        <dbReference type="ARBA" id="ARBA00023002"/>
    </source>
</evidence>
<dbReference type="PANTHER" id="PTHR10696">
    <property type="entry name" value="GAMMA-BUTYROBETAINE HYDROXYLASE-RELATED"/>
    <property type="match status" value="1"/>
</dbReference>
<dbReference type="InterPro" id="IPR003819">
    <property type="entry name" value="TauD/TfdA-like"/>
</dbReference>
<organism evidence="3 4">
    <name type="scientific">Stereocaulon virgatum</name>
    <dbReference type="NCBI Taxonomy" id="373712"/>
    <lineage>
        <taxon>Eukaryota</taxon>
        <taxon>Fungi</taxon>
        <taxon>Dikarya</taxon>
        <taxon>Ascomycota</taxon>
        <taxon>Pezizomycotina</taxon>
        <taxon>Lecanoromycetes</taxon>
        <taxon>OSLEUM clade</taxon>
        <taxon>Lecanoromycetidae</taxon>
        <taxon>Lecanorales</taxon>
        <taxon>Lecanorineae</taxon>
        <taxon>Stereocaulaceae</taxon>
        <taxon>Stereocaulon</taxon>
    </lineage>
</organism>
<dbReference type="PANTHER" id="PTHR10696:SF54">
    <property type="entry name" value="FAMILY OXIDOREDUCTASE, PUTATIVE (AFU_ORTHOLOGUE AFUA_4G13850)-RELATED"/>
    <property type="match status" value="1"/>
</dbReference>
<proteinExistence type="predicted"/>
<keyword evidence="4" id="KW-1185">Reference proteome</keyword>
<sequence>MAAPPQYMSANDAATDELVHFPPSLSGDLCWDANTFRNSQHEYIIHLTPKDVSSIERAITFFKALGKDLPFLSPETFPLPNELSVQLRHISDRLHNGAGFAVLRGLDPKRYDDEQNVIAYCGLASYVGSERVTNAFGMSLNHLRNAENDPRPENRRNMELNASKRSGGLKFHADRYYAEILAMFVKENAAIGGEQYLASFSTIYNKLMEEDSHSLGVLAQEWDWPKGCIRDLSGPVIFQSAGRVLVQLVWQAFSENPELLSPVQKRALETVQRIAQEVAIELDHQTGDIQFVNNLVILHARNSFQDLPDKARHILRLGLRDRGNGWTLPEQYRKLTDSAYRPVEEQCIPVWDFDPYFTTTVATAAAHHG</sequence>
<feature type="domain" description="TauD/TfdA-like" evidence="2">
    <location>
        <begin position="69"/>
        <end position="316"/>
    </location>
</feature>
<evidence type="ECO:0000313" key="4">
    <source>
        <dbReference type="Proteomes" id="UP001590950"/>
    </source>
</evidence>
<dbReference type="Pfam" id="PF02668">
    <property type="entry name" value="TauD"/>
    <property type="match status" value="1"/>
</dbReference>
<evidence type="ECO:0000259" key="2">
    <source>
        <dbReference type="Pfam" id="PF02668"/>
    </source>
</evidence>
<name>A0ABR3ZZ88_9LECA</name>
<dbReference type="SUPFAM" id="SSF51197">
    <property type="entry name" value="Clavaminate synthase-like"/>
    <property type="match status" value="1"/>
</dbReference>
<dbReference type="EMBL" id="JBEFKJ010000028">
    <property type="protein sequence ID" value="KAL2039007.1"/>
    <property type="molecule type" value="Genomic_DNA"/>
</dbReference>
<dbReference type="Proteomes" id="UP001590950">
    <property type="component" value="Unassembled WGS sequence"/>
</dbReference>
<comment type="caution">
    <text evidence="3">The sequence shown here is derived from an EMBL/GenBank/DDBJ whole genome shotgun (WGS) entry which is preliminary data.</text>
</comment>
<keyword evidence="1" id="KW-0560">Oxidoreductase</keyword>